<evidence type="ECO:0000313" key="2">
    <source>
        <dbReference type="Proteomes" id="UP001055811"/>
    </source>
</evidence>
<dbReference type="EMBL" id="CM042014">
    <property type="protein sequence ID" value="KAI3724697.1"/>
    <property type="molecule type" value="Genomic_DNA"/>
</dbReference>
<protein>
    <submittedName>
        <fullName evidence="1">Uncharacterized protein</fullName>
    </submittedName>
</protein>
<evidence type="ECO:0000313" key="1">
    <source>
        <dbReference type="EMBL" id="KAI3724697.1"/>
    </source>
</evidence>
<reference evidence="1 2" key="2">
    <citation type="journal article" date="2022" name="Mol. Ecol. Resour.">
        <title>The genomes of chicory, endive, great burdock and yacon provide insights into Asteraceae paleo-polyploidization history and plant inulin production.</title>
        <authorList>
            <person name="Fan W."/>
            <person name="Wang S."/>
            <person name="Wang H."/>
            <person name="Wang A."/>
            <person name="Jiang F."/>
            <person name="Liu H."/>
            <person name="Zhao H."/>
            <person name="Xu D."/>
            <person name="Zhang Y."/>
        </authorList>
    </citation>
    <scope>NUCLEOTIDE SEQUENCE [LARGE SCALE GENOMIC DNA]</scope>
    <source>
        <strain evidence="2">cv. Punajuju</strain>
        <tissue evidence="1">Leaves</tissue>
    </source>
</reference>
<organism evidence="1 2">
    <name type="scientific">Cichorium intybus</name>
    <name type="common">Chicory</name>
    <dbReference type="NCBI Taxonomy" id="13427"/>
    <lineage>
        <taxon>Eukaryota</taxon>
        <taxon>Viridiplantae</taxon>
        <taxon>Streptophyta</taxon>
        <taxon>Embryophyta</taxon>
        <taxon>Tracheophyta</taxon>
        <taxon>Spermatophyta</taxon>
        <taxon>Magnoliopsida</taxon>
        <taxon>eudicotyledons</taxon>
        <taxon>Gunneridae</taxon>
        <taxon>Pentapetalae</taxon>
        <taxon>asterids</taxon>
        <taxon>campanulids</taxon>
        <taxon>Asterales</taxon>
        <taxon>Asteraceae</taxon>
        <taxon>Cichorioideae</taxon>
        <taxon>Cichorieae</taxon>
        <taxon>Cichoriinae</taxon>
        <taxon>Cichorium</taxon>
    </lineage>
</organism>
<name>A0ACB9BRM2_CICIN</name>
<sequence length="138" mass="15840">MIYLFFAVLLVEMLTILLLLFKTPLRKLLIIGLDRAKRGRASLVVKSVTATFFVMMMYNVYSVMEIKRRPADVNNPTDQIILAYHMLEASLMVARAVFEDTPTTIFLTDYVATRWYRAPELCGSFSSKYTLAVDIWGI</sequence>
<keyword evidence="2" id="KW-1185">Reference proteome</keyword>
<dbReference type="Proteomes" id="UP001055811">
    <property type="component" value="Linkage Group LG06"/>
</dbReference>
<reference evidence="2" key="1">
    <citation type="journal article" date="2022" name="Mol. Ecol. Resour.">
        <title>The genomes of chicory, endive, great burdock and yacon provide insights into Asteraceae palaeo-polyploidization history and plant inulin production.</title>
        <authorList>
            <person name="Fan W."/>
            <person name="Wang S."/>
            <person name="Wang H."/>
            <person name="Wang A."/>
            <person name="Jiang F."/>
            <person name="Liu H."/>
            <person name="Zhao H."/>
            <person name="Xu D."/>
            <person name="Zhang Y."/>
        </authorList>
    </citation>
    <scope>NUCLEOTIDE SEQUENCE [LARGE SCALE GENOMIC DNA]</scope>
    <source>
        <strain evidence="2">cv. Punajuju</strain>
    </source>
</reference>
<comment type="caution">
    <text evidence="1">The sequence shown here is derived from an EMBL/GenBank/DDBJ whole genome shotgun (WGS) entry which is preliminary data.</text>
</comment>
<gene>
    <name evidence="1" type="ORF">L2E82_36483</name>
</gene>
<accession>A0ACB9BRM2</accession>
<proteinExistence type="predicted"/>